<dbReference type="Proteomes" id="UP001501411">
    <property type="component" value="Unassembled WGS sequence"/>
</dbReference>
<dbReference type="Gene3D" id="2.170.130.10">
    <property type="entry name" value="TonB-dependent receptor, plug domain"/>
    <property type="match status" value="1"/>
</dbReference>
<name>A0ABP9CE55_9SPHI</name>
<reference evidence="3" key="1">
    <citation type="journal article" date="2019" name="Int. J. Syst. Evol. Microbiol.">
        <title>The Global Catalogue of Microorganisms (GCM) 10K type strain sequencing project: providing services to taxonomists for standard genome sequencing and annotation.</title>
        <authorList>
            <consortium name="The Broad Institute Genomics Platform"/>
            <consortium name="The Broad Institute Genome Sequencing Center for Infectious Disease"/>
            <person name="Wu L."/>
            <person name="Ma J."/>
        </authorList>
    </citation>
    <scope>NUCLEOTIDE SEQUENCE [LARGE SCALE GENOMIC DNA]</scope>
    <source>
        <strain evidence="3">JCM 18200</strain>
    </source>
</reference>
<sequence>MKKFLVALFLGGMLFPLRWASGQETDSLEVLYDRAPVKTFLGARTTLVSDQLTTTPATGYLPALTGRMSGFYTQQNQGFRVMNTAVNYNVDAFLGNRPIAGAGVPSENTEYNISLRKQSPIVVIDGIQRDIFSIDPENIESITVLKDALSTIALGQRSSRGVLLITTKKPQAGKTRISFTAQAALQEPLNLPKPLPAHQFAYLLNEALTNGGNQPAYTEEQFELFRTGTDPLRYPNTDWYDQVLRKTAPLMRYNLSANGGGKTAQYAIALNYTDQLGLFKESPEVAYNTNSSLKRYSLNTNVNIRITDRFTLGMQIMGRIQDGNEPGVGTQNLLETLKKTPNGVYPIKNANGSWGSTSYFKDNLLALTTNSGYRQDHLKDVMANVDLRYDLNDWVKGLSVKATTNVAVQSLTGIVRERKEPTYQMVVGSAGDTSYNIMANAVAQNNDFNTVFNARYWFGQVSVNYERDWAEHHFQASLMGDQRRTLFNYDLPAVATNLTGKLSYDYQGKYMAQAALNTSGFNRYRPGYQYGLFYAFGLGWNIKKEPFLQDGASWLDELKLRGTFGKTGNGVDNSGYYEYRATFMATDGRIGSGVYSAGTERSELRGYWENTYLPNVRTWEGAYKLNVGFDAAFFGNRLQWVADAYYDRYFDLLQTRGKSIEMIGIAYPAENIGKTNIKGLESTWTYQQQLGDVGYFASANLTVEQSKVVFFDEQQQRYPWQEVTGLPMGVRMGYIADGLLQSMEEIENGASTVGYDAQPGDIKYRDLNEDGVIDQFDRTLISSTKPLIYYGFTLGFRWKGLECSALLQGVTNRELYLNDRAIHGGFLGFGGYEQAYEPILDRWTPETAATATYPRLTIGNSHNYAESSFWIRSGNYFRLKNVQVAYSFPASFTEKLRLNGLKLFANALNVSTWSAYKGQDPEVPTGAYPLQRVFNVGVNVNL</sequence>
<organism evidence="2 3">
    <name type="scientific">Olivibacter ginsenosidimutans</name>
    <dbReference type="NCBI Taxonomy" id="1176537"/>
    <lineage>
        <taxon>Bacteria</taxon>
        <taxon>Pseudomonadati</taxon>
        <taxon>Bacteroidota</taxon>
        <taxon>Sphingobacteriia</taxon>
        <taxon>Sphingobacteriales</taxon>
        <taxon>Sphingobacteriaceae</taxon>
        <taxon>Olivibacter</taxon>
    </lineage>
</organism>
<evidence type="ECO:0000313" key="2">
    <source>
        <dbReference type="EMBL" id="GAA4808659.1"/>
    </source>
</evidence>
<feature type="signal peptide" evidence="1">
    <location>
        <begin position="1"/>
        <end position="20"/>
    </location>
</feature>
<dbReference type="NCBIfam" id="TIGR04056">
    <property type="entry name" value="OMP_RagA_SusC"/>
    <property type="match status" value="1"/>
</dbReference>
<dbReference type="RefSeq" id="WP_345235354.1">
    <property type="nucleotide sequence ID" value="NZ_BAABIQ010000044.1"/>
</dbReference>
<proteinExistence type="predicted"/>
<dbReference type="InterPro" id="IPR037066">
    <property type="entry name" value="Plug_dom_sf"/>
</dbReference>
<gene>
    <name evidence="2" type="ORF">GCM10023231_42420</name>
</gene>
<dbReference type="SUPFAM" id="SSF56935">
    <property type="entry name" value="Porins"/>
    <property type="match status" value="1"/>
</dbReference>
<dbReference type="EMBL" id="BAABIQ010000044">
    <property type="protein sequence ID" value="GAA4808659.1"/>
    <property type="molecule type" value="Genomic_DNA"/>
</dbReference>
<comment type="caution">
    <text evidence="2">The sequence shown here is derived from an EMBL/GenBank/DDBJ whole genome shotgun (WGS) entry which is preliminary data.</text>
</comment>
<dbReference type="InterPro" id="IPR023996">
    <property type="entry name" value="TonB-dep_OMP_SusC/RagA"/>
</dbReference>
<keyword evidence="3" id="KW-1185">Reference proteome</keyword>
<protein>
    <submittedName>
        <fullName evidence="2">SusC/RagA family TonB-linked outer membrane protein</fullName>
    </submittedName>
</protein>
<evidence type="ECO:0000256" key="1">
    <source>
        <dbReference type="SAM" id="SignalP"/>
    </source>
</evidence>
<keyword evidence="1" id="KW-0732">Signal</keyword>
<evidence type="ECO:0000313" key="3">
    <source>
        <dbReference type="Proteomes" id="UP001501411"/>
    </source>
</evidence>
<accession>A0ABP9CE55</accession>
<feature type="chain" id="PRO_5047044224" evidence="1">
    <location>
        <begin position="21"/>
        <end position="942"/>
    </location>
</feature>